<dbReference type="SUPFAM" id="SSF56801">
    <property type="entry name" value="Acetyl-CoA synthetase-like"/>
    <property type="match status" value="1"/>
</dbReference>
<dbReference type="FunCoup" id="Q9HLJ9">
    <property type="interactions" value="74"/>
</dbReference>
<feature type="domain" description="AMP-dependent synthetase/ligase" evidence="6">
    <location>
        <begin position="92"/>
        <end position="453"/>
    </location>
</feature>
<evidence type="ECO:0000259" key="6">
    <source>
        <dbReference type="Pfam" id="PF00501"/>
    </source>
</evidence>
<dbReference type="InterPro" id="IPR032387">
    <property type="entry name" value="ACAS_N"/>
</dbReference>
<dbReference type="PANTHER" id="PTHR24095">
    <property type="entry name" value="ACETYL-COENZYME A SYNTHETASE"/>
    <property type="match status" value="1"/>
</dbReference>
<dbReference type="Gene3D" id="3.40.50.12780">
    <property type="entry name" value="N-terminal domain of ligase-like"/>
    <property type="match status" value="1"/>
</dbReference>
<gene>
    <name evidence="9" type="ordered locus">Ta0229</name>
</gene>
<evidence type="ECO:0000313" key="10">
    <source>
        <dbReference type="Proteomes" id="UP000001024"/>
    </source>
</evidence>
<dbReference type="RefSeq" id="WP_010900656.1">
    <property type="nucleotide sequence ID" value="NC_002578.1"/>
</dbReference>
<evidence type="ECO:0000256" key="4">
    <source>
        <dbReference type="ARBA" id="ARBA00022741"/>
    </source>
</evidence>
<dbReference type="InParanoid" id="Q9HLJ9"/>
<evidence type="ECO:0000256" key="5">
    <source>
        <dbReference type="ARBA" id="ARBA00022840"/>
    </source>
</evidence>
<evidence type="ECO:0000259" key="8">
    <source>
        <dbReference type="Pfam" id="PF16177"/>
    </source>
</evidence>
<keyword evidence="4" id="KW-0547">Nucleotide-binding</keyword>
<dbReference type="InterPro" id="IPR000873">
    <property type="entry name" value="AMP-dep_synth/lig_dom"/>
</dbReference>
<protein>
    <recommendedName>
        <fullName evidence="2">acetate--CoA ligase</fullName>
        <ecNumber evidence="2">6.2.1.1</ecNumber>
    </recommendedName>
</protein>
<dbReference type="KEGG" id="tac:Ta0229"/>
<evidence type="ECO:0000259" key="7">
    <source>
        <dbReference type="Pfam" id="PF13193"/>
    </source>
</evidence>
<dbReference type="Pfam" id="PF13193">
    <property type="entry name" value="AMP-binding_C"/>
    <property type="match status" value="1"/>
</dbReference>
<dbReference type="HOGENOM" id="CLU_000022_3_6_2"/>
<keyword evidence="10" id="KW-1185">Reference proteome</keyword>
<dbReference type="PANTHER" id="PTHR24095:SF14">
    <property type="entry name" value="ACETYL-COENZYME A SYNTHETASE 1"/>
    <property type="match status" value="1"/>
</dbReference>
<dbReference type="EC" id="6.2.1.1" evidence="2"/>
<evidence type="ECO:0000256" key="2">
    <source>
        <dbReference type="ARBA" id="ARBA00013275"/>
    </source>
</evidence>
<dbReference type="Gene3D" id="3.30.300.30">
    <property type="match status" value="1"/>
</dbReference>
<evidence type="ECO:0000256" key="3">
    <source>
        <dbReference type="ARBA" id="ARBA00022598"/>
    </source>
</evidence>
<dbReference type="STRING" id="273075.gene:9571445"/>
<keyword evidence="5" id="KW-0067">ATP-binding</keyword>
<dbReference type="Pfam" id="PF16177">
    <property type="entry name" value="ACAS_N"/>
    <property type="match status" value="1"/>
</dbReference>
<organism evidence="9 10">
    <name type="scientific">Thermoplasma acidophilum (strain ATCC 25905 / DSM 1728 / JCM 9062 / NBRC 15155 / AMRC-C165)</name>
    <dbReference type="NCBI Taxonomy" id="273075"/>
    <lineage>
        <taxon>Archaea</taxon>
        <taxon>Methanobacteriati</taxon>
        <taxon>Thermoplasmatota</taxon>
        <taxon>Thermoplasmata</taxon>
        <taxon>Thermoplasmatales</taxon>
        <taxon>Thermoplasmataceae</taxon>
        <taxon>Thermoplasma</taxon>
    </lineage>
</organism>
<proteinExistence type="inferred from homology"/>
<reference evidence="9 10" key="1">
    <citation type="journal article" date="2000" name="Nature">
        <title>The genome sequence of the thermoacidophilic scavenger Thermoplasma acidophilum.</title>
        <authorList>
            <person name="Ruepp A."/>
            <person name="Graml W."/>
            <person name="Santos-Martinez M.L."/>
            <person name="Koretke K.K."/>
            <person name="Volker C."/>
            <person name="Mewes H.W."/>
            <person name="Frishman D."/>
            <person name="Stocker S."/>
            <person name="Lupas A.N."/>
            <person name="Baumeister W."/>
        </authorList>
    </citation>
    <scope>NUCLEOTIDE SEQUENCE [LARGE SCALE GENOMIC DNA]</scope>
    <source>
        <strain evidence="10">ATCC 25905 / DSM 1728 / JCM 9062 / NBRC 15155 / AMRC-C165</strain>
    </source>
</reference>
<dbReference type="InterPro" id="IPR042099">
    <property type="entry name" value="ANL_N_sf"/>
</dbReference>
<feature type="domain" description="AMP-binding enzyme C-terminal" evidence="7">
    <location>
        <begin position="506"/>
        <end position="578"/>
    </location>
</feature>
<dbReference type="InterPro" id="IPR045851">
    <property type="entry name" value="AMP-bd_C_sf"/>
</dbReference>
<accession>Q9HLJ9</accession>
<dbReference type="EnsemblBacteria" id="CAC11374">
    <property type="protein sequence ID" value="CAC11374"/>
    <property type="gene ID" value="CAC11374"/>
</dbReference>
<comment type="similarity">
    <text evidence="1">Belongs to the ATP-dependent AMP-binding enzyme family.</text>
</comment>
<dbReference type="GO" id="GO:0003987">
    <property type="term" value="F:acetate-CoA ligase activity"/>
    <property type="evidence" value="ECO:0007669"/>
    <property type="project" value="UniProtKB-EC"/>
</dbReference>
<name>Q9HLJ9_THEAC</name>
<dbReference type="GO" id="GO:0006085">
    <property type="term" value="P:acetyl-CoA biosynthetic process"/>
    <property type="evidence" value="ECO:0007669"/>
    <property type="project" value="TreeGrafter"/>
</dbReference>
<evidence type="ECO:0000313" key="9">
    <source>
        <dbReference type="EMBL" id="CAC11374.1"/>
    </source>
</evidence>
<dbReference type="OrthoDB" id="371752at2157"/>
<dbReference type="InterPro" id="IPR020845">
    <property type="entry name" value="AMP-binding_CS"/>
</dbReference>
<evidence type="ECO:0000256" key="1">
    <source>
        <dbReference type="ARBA" id="ARBA00006432"/>
    </source>
</evidence>
<dbReference type="PROSITE" id="PS00455">
    <property type="entry name" value="AMP_BINDING"/>
    <property type="match status" value="1"/>
</dbReference>
<keyword evidence="3" id="KW-0436">Ligase</keyword>
<dbReference type="PaxDb" id="273075-Ta0229"/>
<dbReference type="Proteomes" id="UP000001024">
    <property type="component" value="Chromosome"/>
</dbReference>
<sequence length="619" mass="68986">MFYYKPSDEAIAETNLGRFASSLGMTVKDLYARADRDPEWFWPRVIDDLGLEFFKKFDHVMDLSEGVPWAKWFTGGRINIEYNAVERYSDSENTAIVYESEDGYKSKMSYSELNRKVSALSSAIHDMGIGRGDRVAIYMPFNANSAIAFYAVLRIGAIAVPMFSGYGVDAVRNRIEDSGSSLMITSASYRRKGKAIDMSAVARSINMKTIMDADRTDFYRFEDAVSGGKNVPVERTSSEDPAIMLYTSGTTGKPKGTVHVHGGALVNIAKEVKYYMDLKENDVLHWITDLGWMMGPWALIGTNALHGTIFLYDGAIDYPDPDRIFDIVHDNGVTLLGLSPTVVRMIKFRGTSRTFDTVRVFGSTGEPWDEESWVYLFSILGRGRASISNISGGTDIIGCFLASNPAIPQKPRCLYRGLGMNASIFNEEGREVYNTVGYLVAKFPSPSMTRGLWNNREKYLETYWSKFKDIWFHGDFGEMDEEGYFYLYGRSDDVIKIAGKRVGPNEVEDMVMRVSGVTECAVVSIPDSVKGEVLAVFYVGEPGLSGRIAKQIEVGMGKPFTPAHVVRISRIPKTRNGKIMRRVIRSAFCGLPVGDVSNTDDGDVIREIDDLGKVALRQA</sequence>
<dbReference type="InterPro" id="IPR025110">
    <property type="entry name" value="AMP-bd_C"/>
</dbReference>
<dbReference type="AlphaFoldDB" id="Q9HLJ9"/>
<dbReference type="GO" id="GO:0005524">
    <property type="term" value="F:ATP binding"/>
    <property type="evidence" value="ECO:0007669"/>
    <property type="project" value="UniProtKB-KW"/>
</dbReference>
<dbReference type="EMBL" id="AL445063">
    <property type="protein sequence ID" value="CAC11374.1"/>
    <property type="molecule type" value="Genomic_DNA"/>
</dbReference>
<dbReference type="Pfam" id="PF00501">
    <property type="entry name" value="AMP-binding"/>
    <property type="match status" value="1"/>
</dbReference>
<dbReference type="eggNOG" id="arCOG01529">
    <property type="taxonomic scope" value="Archaea"/>
</dbReference>
<feature type="domain" description="Acetyl-coenzyme A synthetase N-terminal" evidence="8">
    <location>
        <begin position="28"/>
        <end position="84"/>
    </location>
</feature>